<dbReference type="PRINTS" id="PR00598">
    <property type="entry name" value="HTHMARR"/>
</dbReference>
<organism evidence="3 4">
    <name type="scientific">Deinococcus indicus</name>
    <dbReference type="NCBI Taxonomy" id="223556"/>
    <lineage>
        <taxon>Bacteria</taxon>
        <taxon>Thermotogati</taxon>
        <taxon>Deinococcota</taxon>
        <taxon>Deinococci</taxon>
        <taxon>Deinococcales</taxon>
        <taxon>Deinococcaceae</taxon>
        <taxon>Deinococcus</taxon>
    </lineage>
</organism>
<name>A0A246BDV4_9DEIO</name>
<feature type="domain" description="HTH marR-type" evidence="2">
    <location>
        <begin position="24"/>
        <end position="155"/>
    </location>
</feature>
<dbReference type="InterPro" id="IPR039422">
    <property type="entry name" value="MarR/SlyA-like"/>
</dbReference>
<comment type="caution">
    <text evidence="3">The sequence shown here is derived from an EMBL/GenBank/DDBJ whole genome shotgun (WGS) entry which is preliminary data.</text>
</comment>
<dbReference type="Proteomes" id="UP000197208">
    <property type="component" value="Unassembled WGS sequence"/>
</dbReference>
<proteinExistence type="predicted"/>
<dbReference type="RefSeq" id="WP_088250494.1">
    <property type="nucleotide sequence ID" value="NZ_NHMK01000038.1"/>
</dbReference>
<dbReference type="InterPro" id="IPR000835">
    <property type="entry name" value="HTH_MarR-typ"/>
</dbReference>
<accession>A0A246BDV4</accession>
<dbReference type="GO" id="GO:0003700">
    <property type="term" value="F:DNA-binding transcription factor activity"/>
    <property type="evidence" value="ECO:0007669"/>
    <property type="project" value="InterPro"/>
</dbReference>
<gene>
    <name evidence="3" type="ORF">CBQ26_20655</name>
</gene>
<dbReference type="PANTHER" id="PTHR33164">
    <property type="entry name" value="TRANSCRIPTIONAL REGULATOR, MARR FAMILY"/>
    <property type="match status" value="1"/>
</dbReference>
<feature type="region of interest" description="Disordered" evidence="1">
    <location>
        <begin position="1"/>
        <end position="20"/>
    </location>
</feature>
<dbReference type="SUPFAM" id="SSF46785">
    <property type="entry name" value="Winged helix' DNA-binding domain"/>
    <property type="match status" value="1"/>
</dbReference>
<dbReference type="AlphaFoldDB" id="A0A246BDV4"/>
<evidence type="ECO:0000313" key="4">
    <source>
        <dbReference type="Proteomes" id="UP000197208"/>
    </source>
</evidence>
<dbReference type="Gene3D" id="1.10.10.10">
    <property type="entry name" value="Winged helix-like DNA-binding domain superfamily/Winged helix DNA-binding domain"/>
    <property type="match status" value="1"/>
</dbReference>
<dbReference type="OrthoDB" id="69995at2"/>
<protein>
    <recommendedName>
        <fullName evidence="2">HTH marR-type domain-containing protein</fullName>
    </recommendedName>
</protein>
<keyword evidence="4" id="KW-1185">Reference proteome</keyword>
<dbReference type="EMBL" id="NHMK01000038">
    <property type="protein sequence ID" value="OWL93266.1"/>
    <property type="molecule type" value="Genomic_DNA"/>
</dbReference>
<dbReference type="InterPro" id="IPR036390">
    <property type="entry name" value="WH_DNA-bd_sf"/>
</dbReference>
<dbReference type="PANTHER" id="PTHR33164:SF57">
    <property type="entry name" value="MARR-FAMILY TRANSCRIPTIONAL REGULATOR"/>
    <property type="match status" value="1"/>
</dbReference>
<dbReference type="PROSITE" id="PS50995">
    <property type="entry name" value="HTH_MARR_2"/>
    <property type="match status" value="1"/>
</dbReference>
<dbReference type="Pfam" id="PF12802">
    <property type="entry name" value="MarR_2"/>
    <property type="match status" value="1"/>
</dbReference>
<sequence length="163" mass="17722">MQPPGIVQPPGTTQPSGPDLNAQPLRFLSAYWTVWQGLGSRLHQVLQAEHDLDLRTFIVLSHLQQTPVTPSQLAAVLDLPRYEVARVLRRLEERGALTRTLLPGDARRHALQATASGADLWRAALHTAERSAAPTVTALGPDLDALTAALERLTTLTHPEATP</sequence>
<evidence type="ECO:0000259" key="2">
    <source>
        <dbReference type="PROSITE" id="PS50995"/>
    </source>
</evidence>
<evidence type="ECO:0000256" key="1">
    <source>
        <dbReference type="SAM" id="MobiDB-lite"/>
    </source>
</evidence>
<dbReference type="InterPro" id="IPR036388">
    <property type="entry name" value="WH-like_DNA-bd_sf"/>
</dbReference>
<evidence type="ECO:0000313" key="3">
    <source>
        <dbReference type="EMBL" id="OWL93266.1"/>
    </source>
</evidence>
<dbReference type="GO" id="GO:0006950">
    <property type="term" value="P:response to stress"/>
    <property type="evidence" value="ECO:0007669"/>
    <property type="project" value="TreeGrafter"/>
</dbReference>
<reference evidence="3 4" key="1">
    <citation type="submission" date="2017-05" db="EMBL/GenBank/DDBJ databases">
        <title>De novo genome assembly of Deniococcus indicus strain DR1.</title>
        <authorList>
            <person name="Chauhan D."/>
            <person name="Yennamalli R.M."/>
            <person name="Priyadarshini R."/>
        </authorList>
    </citation>
    <scope>NUCLEOTIDE SEQUENCE [LARGE SCALE GENOMIC DNA]</scope>
    <source>
        <strain evidence="3 4">DR1</strain>
    </source>
</reference>